<feature type="compositionally biased region" description="Polar residues" evidence="1">
    <location>
        <begin position="21"/>
        <end position="34"/>
    </location>
</feature>
<gene>
    <name evidence="2" type="ORF">AMTR_s00021p00200510</name>
</gene>
<dbReference type="OrthoDB" id="1937549at2759"/>
<evidence type="ECO:0000256" key="1">
    <source>
        <dbReference type="SAM" id="MobiDB-lite"/>
    </source>
</evidence>
<feature type="compositionally biased region" description="Basic and acidic residues" evidence="1">
    <location>
        <begin position="132"/>
        <end position="177"/>
    </location>
</feature>
<name>W1PZY3_AMBTC</name>
<feature type="compositionally biased region" description="Low complexity" evidence="1">
    <location>
        <begin position="285"/>
        <end position="294"/>
    </location>
</feature>
<dbReference type="AlphaFoldDB" id="W1PZY3"/>
<organism evidence="2 3">
    <name type="scientific">Amborella trichopoda</name>
    <dbReference type="NCBI Taxonomy" id="13333"/>
    <lineage>
        <taxon>Eukaryota</taxon>
        <taxon>Viridiplantae</taxon>
        <taxon>Streptophyta</taxon>
        <taxon>Embryophyta</taxon>
        <taxon>Tracheophyta</taxon>
        <taxon>Spermatophyta</taxon>
        <taxon>Magnoliopsida</taxon>
        <taxon>Amborellales</taxon>
        <taxon>Amborellaceae</taxon>
        <taxon>Amborella</taxon>
    </lineage>
</organism>
<evidence type="ECO:0000313" key="2">
    <source>
        <dbReference type="EMBL" id="ERN14028.1"/>
    </source>
</evidence>
<reference evidence="3" key="1">
    <citation type="journal article" date="2013" name="Science">
        <title>The Amborella genome and the evolution of flowering plants.</title>
        <authorList>
            <consortium name="Amborella Genome Project"/>
        </authorList>
    </citation>
    <scope>NUCLEOTIDE SEQUENCE [LARGE SCALE GENOMIC DNA]</scope>
</reference>
<feature type="compositionally biased region" description="Pro residues" evidence="1">
    <location>
        <begin position="48"/>
        <end position="64"/>
    </location>
</feature>
<dbReference type="HOGENOM" id="CLU_842926_0_0_1"/>
<feature type="compositionally biased region" description="Pro residues" evidence="1">
    <location>
        <begin position="82"/>
        <end position="91"/>
    </location>
</feature>
<proteinExistence type="predicted"/>
<dbReference type="KEGG" id="atr:18442276"/>
<accession>W1PZY3</accession>
<feature type="region of interest" description="Disordered" evidence="1">
    <location>
        <begin position="13"/>
        <end position="330"/>
    </location>
</feature>
<feature type="compositionally biased region" description="Basic and acidic residues" evidence="1">
    <location>
        <begin position="260"/>
        <end position="275"/>
    </location>
</feature>
<dbReference type="EMBL" id="KI392560">
    <property type="protein sequence ID" value="ERN14028.1"/>
    <property type="molecule type" value="Genomic_DNA"/>
</dbReference>
<evidence type="ECO:0000313" key="3">
    <source>
        <dbReference type="Proteomes" id="UP000017836"/>
    </source>
</evidence>
<dbReference type="Proteomes" id="UP000017836">
    <property type="component" value="Unassembled WGS sequence"/>
</dbReference>
<protein>
    <submittedName>
        <fullName evidence="2">Uncharacterized protein</fullName>
    </submittedName>
</protein>
<keyword evidence="3" id="KW-1185">Reference proteome</keyword>
<feature type="compositionally biased region" description="Polar residues" evidence="1">
    <location>
        <begin position="120"/>
        <end position="131"/>
    </location>
</feature>
<sequence length="330" mass="36011">MARINKYASINFNEVYGNKNPAPNSVSSPATSRPASHGGMLVLTRPSKPQPPQPKKLNPQPPSSNPLEPTAQATDPPKTKPTIPPIQPYKPEPAVQSIEPSKPEPTISDSISLRPLGRSNKYTPPSSNSSAKAEDHSTETVSEKGSDILSREIERGSLDLSGHKERENRDSLKERAKGNQIPKPEPFRPPHLRPGYVSSNEEPFVNEVHGNGHRFRDFRDFGRNNALGQGQFGDNYGRVRDVRYSPNSMDEMGGHTGNNGEERRPKSGGWDERMRPSSGGGRSSPGGPRPSSGGFRQGFGGRVAGNSDPPTGKPQFYGSYRSETQRWAAE</sequence>
<dbReference type="Gramene" id="ERN14028">
    <property type="protein sequence ID" value="ERN14028"/>
    <property type="gene ID" value="AMTR_s00021p00200510"/>
</dbReference>
<dbReference type="eggNOG" id="ENOG502S1HY">
    <property type="taxonomic scope" value="Eukaryota"/>
</dbReference>